<keyword evidence="2" id="KW-1185">Reference proteome</keyword>
<dbReference type="AlphaFoldDB" id="A0A9N9EA41"/>
<proteinExistence type="predicted"/>
<dbReference type="EMBL" id="CAJVPY010006832">
    <property type="protein sequence ID" value="CAG8670134.1"/>
    <property type="molecule type" value="Genomic_DNA"/>
</dbReference>
<dbReference type="OrthoDB" id="4951847at2759"/>
<reference evidence="1" key="1">
    <citation type="submission" date="2021-06" db="EMBL/GenBank/DDBJ databases">
        <authorList>
            <person name="Kallberg Y."/>
            <person name="Tangrot J."/>
            <person name="Rosling A."/>
        </authorList>
    </citation>
    <scope>NUCLEOTIDE SEQUENCE</scope>
    <source>
        <strain evidence="1">MA453B</strain>
    </source>
</reference>
<evidence type="ECO:0000313" key="2">
    <source>
        <dbReference type="Proteomes" id="UP000789405"/>
    </source>
</evidence>
<name>A0A9N9EA41_9GLOM</name>
<comment type="caution">
    <text evidence="1">The sequence shown here is derived from an EMBL/GenBank/DDBJ whole genome shotgun (WGS) entry which is preliminary data.</text>
</comment>
<accession>A0A9N9EA41</accession>
<sequence>MSRSCPSSNIRTDHFYSAEENNTNANSLSTSCQIYKYCNKDVVNLVDYLKEYLNICNSFSYKLRESTNLITRSAKQMCSQFITNFLDSMPQNDKIILDKKLANFFYLSAILFLQLKIHIELIL</sequence>
<evidence type="ECO:0000313" key="1">
    <source>
        <dbReference type="EMBL" id="CAG8670134.1"/>
    </source>
</evidence>
<gene>
    <name evidence="1" type="ORF">DERYTH_LOCUS11194</name>
</gene>
<protein>
    <submittedName>
        <fullName evidence="1">16525_t:CDS:1</fullName>
    </submittedName>
</protein>
<dbReference type="Proteomes" id="UP000789405">
    <property type="component" value="Unassembled WGS sequence"/>
</dbReference>
<organism evidence="1 2">
    <name type="scientific">Dentiscutata erythropus</name>
    <dbReference type="NCBI Taxonomy" id="1348616"/>
    <lineage>
        <taxon>Eukaryota</taxon>
        <taxon>Fungi</taxon>
        <taxon>Fungi incertae sedis</taxon>
        <taxon>Mucoromycota</taxon>
        <taxon>Glomeromycotina</taxon>
        <taxon>Glomeromycetes</taxon>
        <taxon>Diversisporales</taxon>
        <taxon>Gigasporaceae</taxon>
        <taxon>Dentiscutata</taxon>
    </lineage>
</organism>
<dbReference type="PROSITE" id="PS51257">
    <property type="entry name" value="PROKAR_LIPOPROTEIN"/>
    <property type="match status" value="1"/>
</dbReference>